<dbReference type="InParanoid" id="E9I558"/>
<dbReference type="InterPro" id="IPR013846">
    <property type="entry name" value="mRNA_cap_enzyme_C"/>
</dbReference>
<evidence type="ECO:0000259" key="1">
    <source>
        <dbReference type="Pfam" id="PF03919"/>
    </source>
</evidence>
<organism evidence="2 3">
    <name type="scientific">Daphnia pulex</name>
    <name type="common">Water flea</name>
    <dbReference type="NCBI Taxonomy" id="6669"/>
    <lineage>
        <taxon>Eukaryota</taxon>
        <taxon>Metazoa</taxon>
        <taxon>Ecdysozoa</taxon>
        <taxon>Arthropoda</taxon>
        <taxon>Crustacea</taxon>
        <taxon>Branchiopoda</taxon>
        <taxon>Diplostraca</taxon>
        <taxon>Cladocera</taxon>
        <taxon>Anomopoda</taxon>
        <taxon>Daphniidae</taxon>
        <taxon>Daphnia</taxon>
    </lineage>
</organism>
<name>E9I558_DAPPU</name>
<dbReference type="Gene3D" id="2.40.50.140">
    <property type="entry name" value="Nucleic acid-binding proteins"/>
    <property type="match status" value="1"/>
</dbReference>
<evidence type="ECO:0000313" key="2">
    <source>
        <dbReference type="EMBL" id="EFX60872.1"/>
    </source>
</evidence>
<gene>
    <name evidence="2" type="ORF">DAPPUDRAFT_275132</name>
</gene>
<feature type="domain" description="mRNA capping enzyme C-terminal" evidence="1">
    <location>
        <begin position="6"/>
        <end position="56"/>
    </location>
</feature>
<dbReference type="STRING" id="6669.E9I558"/>
<dbReference type="KEGG" id="dpx:DAPPUDRAFT_275132"/>
<keyword evidence="3" id="KW-1185">Reference proteome</keyword>
<dbReference type="SUPFAM" id="SSF50249">
    <property type="entry name" value="Nucleic acid-binding proteins"/>
    <property type="match status" value="1"/>
</dbReference>
<reference evidence="2 3" key="1">
    <citation type="journal article" date="2011" name="Science">
        <title>The ecoresponsive genome of Daphnia pulex.</title>
        <authorList>
            <person name="Colbourne J.K."/>
            <person name="Pfrender M.E."/>
            <person name="Gilbert D."/>
            <person name="Thomas W.K."/>
            <person name="Tucker A."/>
            <person name="Oakley T.H."/>
            <person name="Tokishita S."/>
            <person name="Aerts A."/>
            <person name="Arnold G.J."/>
            <person name="Basu M.K."/>
            <person name="Bauer D.J."/>
            <person name="Caceres C.E."/>
            <person name="Carmel L."/>
            <person name="Casola C."/>
            <person name="Choi J.H."/>
            <person name="Detter J.C."/>
            <person name="Dong Q."/>
            <person name="Dusheyko S."/>
            <person name="Eads B.D."/>
            <person name="Frohlich T."/>
            <person name="Geiler-Samerotte K.A."/>
            <person name="Gerlach D."/>
            <person name="Hatcher P."/>
            <person name="Jogdeo S."/>
            <person name="Krijgsveld J."/>
            <person name="Kriventseva E.V."/>
            <person name="Kultz D."/>
            <person name="Laforsch C."/>
            <person name="Lindquist E."/>
            <person name="Lopez J."/>
            <person name="Manak J.R."/>
            <person name="Muller J."/>
            <person name="Pangilinan J."/>
            <person name="Patwardhan R.P."/>
            <person name="Pitluck S."/>
            <person name="Pritham E.J."/>
            <person name="Rechtsteiner A."/>
            <person name="Rho M."/>
            <person name="Rogozin I.B."/>
            <person name="Sakarya O."/>
            <person name="Salamov A."/>
            <person name="Schaack S."/>
            <person name="Shapiro H."/>
            <person name="Shiga Y."/>
            <person name="Skalitzky C."/>
            <person name="Smith Z."/>
            <person name="Souvorov A."/>
            <person name="Sung W."/>
            <person name="Tang Z."/>
            <person name="Tsuchiya D."/>
            <person name="Tu H."/>
            <person name="Vos H."/>
            <person name="Wang M."/>
            <person name="Wolf Y.I."/>
            <person name="Yamagata H."/>
            <person name="Yamada T."/>
            <person name="Ye Y."/>
            <person name="Shaw J.R."/>
            <person name="Andrews J."/>
            <person name="Crease T.J."/>
            <person name="Tang H."/>
            <person name="Lucas S.M."/>
            <person name="Robertson H.M."/>
            <person name="Bork P."/>
            <person name="Koonin E.V."/>
            <person name="Zdobnov E.M."/>
            <person name="Grigoriev I.V."/>
            <person name="Lynch M."/>
            <person name="Boore J.L."/>
        </authorList>
    </citation>
    <scope>NUCLEOTIDE SEQUENCE [LARGE SCALE GENOMIC DNA]</scope>
</reference>
<proteinExistence type="predicted"/>
<dbReference type="PhylomeDB" id="E9I558"/>
<protein>
    <recommendedName>
        <fullName evidence="1">mRNA capping enzyme C-terminal domain-containing protein</fullName>
    </recommendedName>
</protein>
<dbReference type="Pfam" id="PF03919">
    <property type="entry name" value="mRNA_cap_C"/>
    <property type="match status" value="1"/>
</dbReference>
<evidence type="ECO:0000313" key="3">
    <source>
        <dbReference type="Proteomes" id="UP000000305"/>
    </source>
</evidence>
<accession>E9I558</accession>
<dbReference type="InterPro" id="IPR012340">
    <property type="entry name" value="NA-bd_OB-fold"/>
</dbReference>
<sequence>MTEEIKKLDGAIIDCRYFDHQWIFIKQRHDRNHPNGRRAITGKMEALENAVSRDLLLATLENSRVIGKADI</sequence>
<dbReference type="HOGENOM" id="CLU_167779_0_0_1"/>
<dbReference type="Proteomes" id="UP000000305">
    <property type="component" value="Unassembled WGS sequence"/>
</dbReference>
<dbReference type="OrthoDB" id="200924at2759"/>
<dbReference type="EMBL" id="GL735425">
    <property type="protein sequence ID" value="EFX60872.1"/>
    <property type="molecule type" value="Genomic_DNA"/>
</dbReference>
<dbReference type="AlphaFoldDB" id="E9I558"/>